<evidence type="ECO:0000259" key="2">
    <source>
        <dbReference type="PROSITE" id="PS51762"/>
    </source>
</evidence>
<dbReference type="Gene3D" id="2.60.120.200">
    <property type="match status" value="1"/>
</dbReference>
<dbReference type="GeneID" id="19265667"/>
<reference evidence="4" key="1">
    <citation type="journal article" date="2015" name="BMC Genomics">
        <title>Genomic and transcriptomic analysis of the endophytic fungus Pestalotiopsis fici reveals its lifestyle and high potential for synthesis of natural products.</title>
        <authorList>
            <person name="Wang X."/>
            <person name="Zhang X."/>
            <person name="Liu L."/>
            <person name="Xiang M."/>
            <person name="Wang W."/>
            <person name="Sun X."/>
            <person name="Che Y."/>
            <person name="Guo L."/>
            <person name="Liu G."/>
            <person name="Guo L."/>
            <person name="Wang C."/>
            <person name="Yin W.B."/>
            <person name="Stadler M."/>
            <person name="Zhang X."/>
            <person name="Liu X."/>
        </authorList>
    </citation>
    <scope>NUCLEOTIDE SEQUENCE [LARGE SCALE GENOMIC DNA]</scope>
    <source>
        <strain evidence="4">W106-1 / CGMCC3.15140</strain>
    </source>
</reference>
<dbReference type="eggNOG" id="ENOG502S0II">
    <property type="taxonomic scope" value="Eukaryota"/>
</dbReference>
<keyword evidence="1" id="KW-0732">Signal</keyword>
<sequence length="364" mass="39722">MATKMKLWYGVCMTVAVTTSVVSSANTQPQATTDSRCNCYLTNTSSHDVFSSHKFFDFRSMSKYVNVPKPLEDPSLDSLANVTSSYFASQEWKKYWEIQSWNNSASLNDNGTAGNDATVLMVNSLNNVYFEANKDPRASSQSYLTLRTARHDGYQSAAEFDSVSGDYHYLSMRMLARTRGAAGAVTAMFTYRGGGGGGEGAASAVQEADLEIRTGDPSNVIQYTNQPALHNSTGSTRNITLPSHLSWSDWQHHRIDWTPGSSTWFVNGQLVSRITSQAPRDPSRILFNAWSDGGSWSGNMARGSEAYLQIQWIDMVFNNTDTSLGANPAAVRGHCANVCSIDQTRTIGSPVLIASDNGGGQYKA</sequence>
<dbReference type="RefSeq" id="XP_007827426.1">
    <property type="nucleotide sequence ID" value="XM_007829235.1"/>
</dbReference>
<dbReference type="Proteomes" id="UP000030651">
    <property type="component" value="Unassembled WGS sequence"/>
</dbReference>
<protein>
    <recommendedName>
        <fullName evidence="2">GH16 domain-containing protein</fullName>
    </recommendedName>
</protein>
<accession>W3XNJ4</accession>
<organism evidence="3 4">
    <name type="scientific">Pestalotiopsis fici (strain W106-1 / CGMCC3.15140)</name>
    <dbReference type="NCBI Taxonomy" id="1229662"/>
    <lineage>
        <taxon>Eukaryota</taxon>
        <taxon>Fungi</taxon>
        <taxon>Dikarya</taxon>
        <taxon>Ascomycota</taxon>
        <taxon>Pezizomycotina</taxon>
        <taxon>Sordariomycetes</taxon>
        <taxon>Xylariomycetidae</taxon>
        <taxon>Amphisphaeriales</taxon>
        <taxon>Sporocadaceae</taxon>
        <taxon>Pestalotiopsis</taxon>
    </lineage>
</organism>
<evidence type="ECO:0000313" key="3">
    <source>
        <dbReference type="EMBL" id="ETS86826.1"/>
    </source>
</evidence>
<dbReference type="InParanoid" id="W3XNJ4"/>
<gene>
    <name evidence="3" type="ORF">PFICI_00654</name>
</gene>
<dbReference type="EMBL" id="KI912109">
    <property type="protein sequence ID" value="ETS86826.1"/>
    <property type="molecule type" value="Genomic_DNA"/>
</dbReference>
<dbReference type="InterPro" id="IPR000757">
    <property type="entry name" value="Beta-glucanase-like"/>
</dbReference>
<dbReference type="KEGG" id="pfy:PFICI_00654"/>
<dbReference type="AlphaFoldDB" id="W3XNJ4"/>
<dbReference type="CDD" id="cd00413">
    <property type="entry name" value="Glyco_hydrolase_16"/>
    <property type="match status" value="1"/>
</dbReference>
<dbReference type="PROSITE" id="PS51762">
    <property type="entry name" value="GH16_2"/>
    <property type="match status" value="1"/>
</dbReference>
<dbReference type="HOGENOM" id="CLU_039765_0_1_1"/>
<dbReference type="OrthoDB" id="4388755at2759"/>
<dbReference type="Pfam" id="PF00722">
    <property type="entry name" value="Glyco_hydro_16"/>
    <property type="match status" value="1"/>
</dbReference>
<feature type="signal peptide" evidence="1">
    <location>
        <begin position="1"/>
        <end position="24"/>
    </location>
</feature>
<keyword evidence="4" id="KW-1185">Reference proteome</keyword>
<dbReference type="PANTHER" id="PTHR38121:SF4">
    <property type="entry name" value="GH16 DOMAIN-CONTAINING PROTEIN-RELATED"/>
    <property type="match status" value="1"/>
</dbReference>
<dbReference type="OMA" id="WNNTELM"/>
<feature type="domain" description="GH16" evidence="2">
    <location>
        <begin position="62"/>
        <end position="321"/>
    </location>
</feature>
<dbReference type="InterPro" id="IPR013320">
    <property type="entry name" value="ConA-like_dom_sf"/>
</dbReference>
<dbReference type="SUPFAM" id="SSF49899">
    <property type="entry name" value="Concanavalin A-like lectins/glucanases"/>
    <property type="match status" value="1"/>
</dbReference>
<evidence type="ECO:0000313" key="4">
    <source>
        <dbReference type="Proteomes" id="UP000030651"/>
    </source>
</evidence>
<dbReference type="GO" id="GO:0004553">
    <property type="term" value="F:hydrolase activity, hydrolyzing O-glycosyl compounds"/>
    <property type="evidence" value="ECO:0007669"/>
    <property type="project" value="InterPro"/>
</dbReference>
<proteinExistence type="predicted"/>
<feature type="chain" id="PRO_5004836010" description="GH16 domain-containing protein" evidence="1">
    <location>
        <begin position="25"/>
        <end position="364"/>
    </location>
</feature>
<evidence type="ECO:0000256" key="1">
    <source>
        <dbReference type="SAM" id="SignalP"/>
    </source>
</evidence>
<dbReference type="PANTHER" id="PTHR38121">
    <property type="entry name" value="GH16 DOMAIN-CONTAINING PROTEIN"/>
    <property type="match status" value="1"/>
</dbReference>
<dbReference type="GO" id="GO:0005975">
    <property type="term" value="P:carbohydrate metabolic process"/>
    <property type="evidence" value="ECO:0007669"/>
    <property type="project" value="InterPro"/>
</dbReference>
<name>W3XNJ4_PESFW</name>